<gene>
    <name evidence="2" type="ORF">ACFPET_09320</name>
</gene>
<keyword evidence="3" id="KW-1185">Reference proteome</keyword>
<evidence type="ECO:0000259" key="1">
    <source>
        <dbReference type="PROSITE" id="PS50104"/>
    </source>
</evidence>
<sequence>MENSAEAAWDVFISYARRDREDVRPIAALLEDHGFRVFMDESGLSGFTSISEGIKEAIASSRLVLAYFSRTFPTRTPCQWELDYAYRTGLKEGNSLRRLLIVNPEPTRNHIGLSQLSDVIHWETHETSVPGRTLLADLRSHVSELTGAMGEILPPTPTATPGFVGRIEELWRLHSHVGEHAEVLGRGPSPRIAAVVGMPGVGKTELVREYAHRYGSAFPAGVRWADDDLPDHVAGTLTVLDEPRQRKWREWVEALPIEAAAIVVSRTPVRLPVPTVDVRGLRFEDAKSVLAPYGGTERADQLLHYVDGHPQTLHVLGMRASEGFPAVLREWLRPDSALARSGEVEGSIPGGYSGDIAGKIGEVLPPETTVEFDVLRVMARQHRVDPVHLDEVLRAFDHVEVSAAVVKRLSDRGLVEKGRLNQVAARVVERNDPAPDRSMDLNRQYEEFVWRAKEQQEGIRVIDLEPTEREKEIAFRLQTELSTRISTVGLERDSGILSEALQSLYTLLRLSRSSITELGLSGHSGRARDVIAQVVDILHPFLREWHPRLTDHDSVRPEGVGVVSHERAWDLEPTLRTALDEVQGSLVEVRDRLREISGASDV</sequence>
<dbReference type="SUPFAM" id="SSF52200">
    <property type="entry name" value="Toll/Interleukin receptor TIR domain"/>
    <property type="match status" value="1"/>
</dbReference>
<dbReference type="EMBL" id="JBHSDK010000013">
    <property type="protein sequence ID" value="MFC4335397.1"/>
    <property type="molecule type" value="Genomic_DNA"/>
</dbReference>
<dbReference type="Gene3D" id="3.40.50.300">
    <property type="entry name" value="P-loop containing nucleotide triphosphate hydrolases"/>
    <property type="match status" value="1"/>
</dbReference>
<comment type="caution">
    <text evidence="2">The sequence shown here is derived from an EMBL/GenBank/DDBJ whole genome shotgun (WGS) entry which is preliminary data.</text>
</comment>
<dbReference type="InterPro" id="IPR000157">
    <property type="entry name" value="TIR_dom"/>
</dbReference>
<dbReference type="InterPro" id="IPR027417">
    <property type="entry name" value="P-loop_NTPase"/>
</dbReference>
<dbReference type="SUPFAM" id="SSF52540">
    <property type="entry name" value="P-loop containing nucleoside triphosphate hydrolases"/>
    <property type="match status" value="1"/>
</dbReference>
<dbReference type="PROSITE" id="PS50104">
    <property type="entry name" value="TIR"/>
    <property type="match status" value="1"/>
</dbReference>
<reference evidence="3" key="1">
    <citation type="journal article" date="2019" name="Int. J. Syst. Evol. Microbiol.">
        <title>The Global Catalogue of Microorganisms (GCM) 10K type strain sequencing project: providing services to taxonomists for standard genome sequencing and annotation.</title>
        <authorList>
            <consortium name="The Broad Institute Genomics Platform"/>
            <consortium name="The Broad Institute Genome Sequencing Center for Infectious Disease"/>
            <person name="Wu L."/>
            <person name="Ma J."/>
        </authorList>
    </citation>
    <scope>NUCLEOTIDE SEQUENCE [LARGE SCALE GENOMIC DNA]</scope>
    <source>
        <strain evidence="3">IBRC-M 10908</strain>
    </source>
</reference>
<accession>A0ABV8TXI5</accession>
<dbReference type="InterPro" id="IPR035897">
    <property type="entry name" value="Toll_tir_struct_dom_sf"/>
</dbReference>
<dbReference type="Gene3D" id="3.40.50.10140">
    <property type="entry name" value="Toll/interleukin-1 receptor homology (TIR) domain"/>
    <property type="match status" value="1"/>
</dbReference>
<protein>
    <submittedName>
        <fullName evidence="2">TIR domain-containing protein</fullName>
    </submittedName>
</protein>
<proteinExistence type="predicted"/>
<dbReference type="RefSeq" id="WP_380620163.1">
    <property type="nucleotide sequence ID" value="NZ_JBHSDK010000013.1"/>
</dbReference>
<dbReference type="Proteomes" id="UP001595823">
    <property type="component" value="Unassembled WGS sequence"/>
</dbReference>
<organism evidence="2 3">
    <name type="scientific">Salininema proteolyticum</name>
    <dbReference type="NCBI Taxonomy" id="1607685"/>
    <lineage>
        <taxon>Bacteria</taxon>
        <taxon>Bacillati</taxon>
        <taxon>Actinomycetota</taxon>
        <taxon>Actinomycetes</taxon>
        <taxon>Glycomycetales</taxon>
        <taxon>Glycomycetaceae</taxon>
        <taxon>Salininema</taxon>
    </lineage>
</organism>
<evidence type="ECO:0000313" key="3">
    <source>
        <dbReference type="Proteomes" id="UP001595823"/>
    </source>
</evidence>
<name>A0ABV8TXI5_9ACTN</name>
<feature type="domain" description="TIR" evidence="1">
    <location>
        <begin position="7"/>
        <end position="131"/>
    </location>
</feature>
<dbReference type="Pfam" id="PF13676">
    <property type="entry name" value="TIR_2"/>
    <property type="match status" value="1"/>
</dbReference>
<evidence type="ECO:0000313" key="2">
    <source>
        <dbReference type="EMBL" id="MFC4335397.1"/>
    </source>
</evidence>